<reference evidence="10" key="4">
    <citation type="submission" date="2018-02" db="EMBL/GenBank/DDBJ databases">
        <authorList>
            <person name="Cohen D.B."/>
            <person name="Kent A.D."/>
        </authorList>
    </citation>
    <scope>NUCLEOTIDE SEQUENCE</scope>
    <source>
        <strain evidence="10">Spain3473</strain>
        <strain evidence="11">Spain939</strain>
    </source>
</reference>
<evidence type="ECO:0000256" key="2">
    <source>
        <dbReference type="ARBA" id="ARBA00023015"/>
    </source>
</evidence>
<keyword evidence="5 6" id="KW-0676">Redox-active center</keyword>
<dbReference type="InterPro" id="IPR006504">
    <property type="entry name" value="Tscrpt_reg_Spx/MgsR"/>
</dbReference>
<accession>A0A062WRE5</accession>
<evidence type="ECO:0000313" key="12">
    <source>
        <dbReference type="EMBL" id="RJY13424.1"/>
    </source>
</evidence>
<dbReference type="RefSeq" id="WP_000631259.1">
    <property type="nucleotide sequence ID" value="NZ_CFGT01000005.1"/>
</dbReference>
<dbReference type="EMBL" id="RAHZ01000012">
    <property type="protein sequence ID" value="RJY13424.1"/>
    <property type="molecule type" value="Genomic_DNA"/>
</dbReference>
<comment type="subcellular location">
    <subcellularLocation>
        <location evidence="6">Cytoplasm</location>
    </subcellularLocation>
</comment>
<dbReference type="Proteomes" id="UP000265600">
    <property type="component" value="Unassembled WGS sequence"/>
</dbReference>
<evidence type="ECO:0000256" key="4">
    <source>
        <dbReference type="ARBA" id="ARBA00023163"/>
    </source>
</evidence>
<comment type="subunit">
    <text evidence="6">Interacts with the C-terminal domain of the alpha subunit of the RNAP.</text>
</comment>
<reference evidence="9" key="5">
    <citation type="journal article" date="2020" name="J. Clin. Microbiol.">
        <title>Streptococcus pseudopneumoniae: Use of whole genome sequences to validate methods used for identification.</title>
        <authorList>
            <person name="Jensen C.S."/>
            <person name="Iversen K.H."/>
            <person name="Dargis R."/>
            <person name="Shewmaker P."/>
            <person name="Rasmussen S."/>
            <person name="Christensen J.J."/>
            <person name="Nielsen X.C."/>
        </authorList>
    </citation>
    <scope>NUCLEOTIDE SEQUENCE</scope>
    <source>
        <strain evidence="9">256-03</strain>
    </source>
</reference>
<reference evidence="8" key="2">
    <citation type="submission" date="2015-03" db="EMBL/GenBank/DDBJ databases">
        <authorList>
            <person name="Murphy D."/>
        </authorList>
    </citation>
    <scope>NUCLEOTIDE SEQUENCE [LARGE SCALE GENOMIC DNA]</scope>
    <source>
        <strain evidence="8">SMRU2248</strain>
    </source>
</reference>
<keyword evidence="1 6" id="KW-0963">Cytoplasm</keyword>
<protein>
    <recommendedName>
        <fullName evidence="6">Global transcriptional regulator Spx</fullName>
    </recommendedName>
</protein>
<evidence type="ECO:0000313" key="11">
    <source>
        <dbReference type="EMBL" id="RJP82549.1"/>
    </source>
</evidence>
<dbReference type="PANTHER" id="PTHR30041:SF7">
    <property type="entry name" value="GLOBAL TRANSCRIPTIONAL REGULATOR SPX"/>
    <property type="match status" value="1"/>
</dbReference>
<evidence type="ECO:0000256" key="3">
    <source>
        <dbReference type="ARBA" id="ARBA00023157"/>
    </source>
</evidence>
<dbReference type="EMBL" id="PTTJ01000081">
    <property type="protein sequence ID" value="RJP12366.1"/>
    <property type="molecule type" value="Genomic_DNA"/>
</dbReference>
<gene>
    <name evidence="8" type="primary">spxA_3</name>
    <name evidence="6" type="synonym">spx</name>
    <name evidence="7" type="synonym">spxA_2</name>
    <name evidence="11" type="ORF">C5O68_05530</name>
    <name evidence="10" type="ORF">C5O69_05990</name>
    <name evidence="12" type="ORF">D6867_02795</name>
    <name evidence="7" type="ORF">ERS020247_00882</name>
    <name evidence="8" type="ORF">ERS021757_01308</name>
    <name evidence="9" type="ORF">IAI20_01820</name>
</gene>
<organism evidence="8 13">
    <name type="scientific">Streptococcus pseudopneumoniae</name>
    <dbReference type="NCBI Taxonomy" id="257758"/>
    <lineage>
        <taxon>Bacteria</taxon>
        <taxon>Bacillati</taxon>
        <taxon>Bacillota</taxon>
        <taxon>Bacilli</taxon>
        <taxon>Lactobacillales</taxon>
        <taxon>Streptococcaceae</taxon>
        <taxon>Streptococcus</taxon>
    </lineage>
</organism>
<evidence type="ECO:0000313" key="16">
    <source>
        <dbReference type="Proteomes" id="UP000266144"/>
    </source>
</evidence>
<dbReference type="PROSITE" id="PS51354">
    <property type="entry name" value="GLUTAREDOXIN_2"/>
    <property type="match status" value="1"/>
</dbReference>
<accession>A0A1S9ZS50</accession>
<evidence type="ECO:0000256" key="6">
    <source>
        <dbReference type="HAMAP-Rule" id="MF_01132"/>
    </source>
</evidence>
<evidence type="ECO:0000256" key="5">
    <source>
        <dbReference type="ARBA" id="ARBA00023284"/>
    </source>
</evidence>
<dbReference type="NCBIfam" id="TIGR01617">
    <property type="entry name" value="arsC_related"/>
    <property type="match status" value="1"/>
</dbReference>
<dbReference type="EMBL" id="CMJT01000011">
    <property type="protein sequence ID" value="CKB01628.1"/>
    <property type="molecule type" value="Genomic_DNA"/>
</dbReference>
<evidence type="ECO:0000313" key="13">
    <source>
        <dbReference type="Proteomes" id="UP000041827"/>
    </source>
</evidence>
<evidence type="ECO:0000313" key="9">
    <source>
        <dbReference type="EMBL" id="MBF9672871.1"/>
    </source>
</evidence>
<dbReference type="AlphaFoldDB" id="A0A062WRE5"/>
<dbReference type="OMA" id="RPIIMDD"/>
<keyword evidence="4 6" id="KW-0804">Transcription</keyword>
<dbReference type="EMBL" id="CFGT01000005">
    <property type="protein sequence ID" value="CEY59730.1"/>
    <property type="molecule type" value="Genomic_DNA"/>
</dbReference>
<dbReference type="HAMAP" id="MF_01132">
    <property type="entry name" value="Spx"/>
    <property type="match status" value="1"/>
</dbReference>
<name>A0A062WRE5_9STRE</name>
<dbReference type="OrthoDB" id="9794155at2"/>
<proteinExistence type="inferred from homology"/>
<dbReference type="EMBL" id="JACSZI010000004">
    <property type="protein sequence ID" value="MBF9672871.1"/>
    <property type="molecule type" value="Genomic_DNA"/>
</dbReference>
<dbReference type="PROSITE" id="PS51353">
    <property type="entry name" value="ARSC"/>
    <property type="match status" value="1"/>
</dbReference>
<dbReference type="PANTHER" id="PTHR30041">
    <property type="entry name" value="ARSENATE REDUCTASE"/>
    <property type="match status" value="1"/>
</dbReference>
<dbReference type="EMBL" id="PTQV01000032">
    <property type="protein sequence ID" value="RJP82549.1"/>
    <property type="molecule type" value="Genomic_DNA"/>
</dbReference>
<evidence type="ECO:0000313" key="8">
    <source>
        <dbReference type="EMBL" id="CKB01628.1"/>
    </source>
</evidence>
<evidence type="ECO:0000313" key="7">
    <source>
        <dbReference type="EMBL" id="CEY59730.1"/>
    </source>
</evidence>
<dbReference type="CDD" id="cd03032">
    <property type="entry name" value="ArsC_Spx"/>
    <property type="match status" value="1"/>
</dbReference>
<dbReference type="GeneID" id="45218642"/>
<dbReference type="PATRIC" id="fig|1313.13073.peg.1497"/>
<reference evidence="15 16" key="3">
    <citation type="submission" date="2018-02" db="EMBL/GenBank/DDBJ databases">
        <authorList>
            <person name="Handem S."/>
        </authorList>
    </citation>
    <scope>NUCLEOTIDE SEQUENCE [LARGE SCALE GENOMIC DNA]</scope>
    <source>
        <strain evidence="12 17">Spain2270</strain>
        <strain evidence="15">Spain3473</strain>
        <strain evidence="16">Spain939</strain>
    </source>
</reference>
<evidence type="ECO:0000256" key="1">
    <source>
        <dbReference type="ARBA" id="ARBA00022490"/>
    </source>
</evidence>
<comment type="function">
    <text evidence="6">Global transcriptional regulator that plays a key role in stress response and exerts either positive or negative regulation of genes. Acts by interacting with the C-terminal domain of the alpha subunit of the RNA polymerase (RNAP). This interaction can enhance binding of RNAP to the promoter region of target genes and stimulate their transcription, or block interaction of RNAP with activator.</text>
</comment>
<dbReference type="Proteomes" id="UP000266144">
    <property type="component" value="Unassembled WGS sequence"/>
</dbReference>
<dbReference type="GO" id="GO:0005737">
    <property type="term" value="C:cytoplasm"/>
    <property type="evidence" value="ECO:0007669"/>
    <property type="project" value="UniProtKB-SubCell"/>
</dbReference>
<evidence type="ECO:0000313" key="14">
    <source>
        <dbReference type="Proteomes" id="UP000048179"/>
    </source>
</evidence>
<keyword evidence="17" id="KW-1185">Reference proteome</keyword>
<evidence type="ECO:0000313" key="10">
    <source>
        <dbReference type="EMBL" id="RJP12366.1"/>
    </source>
</evidence>
<dbReference type="Proteomes" id="UP000048179">
    <property type="component" value="Unassembled WGS sequence"/>
</dbReference>
<dbReference type="GO" id="GO:0045892">
    <property type="term" value="P:negative regulation of DNA-templated transcription"/>
    <property type="evidence" value="ECO:0007669"/>
    <property type="project" value="InterPro"/>
</dbReference>
<dbReference type="Gene3D" id="3.40.30.10">
    <property type="entry name" value="Glutaredoxin"/>
    <property type="match status" value="1"/>
</dbReference>
<dbReference type="Proteomes" id="UP000041827">
    <property type="component" value="Unassembled WGS sequence"/>
</dbReference>
<keyword evidence="2 6" id="KW-0805">Transcription regulation</keyword>
<feature type="disulfide bond" description="Redox-active" evidence="6">
    <location>
        <begin position="10"/>
        <end position="13"/>
    </location>
</feature>
<dbReference type="Proteomes" id="UP000285038">
    <property type="component" value="Unassembled WGS sequence"/>
</dbReference>
<reference evidence="13 14" key="1">
    <citation type="submission" date="2015-03" db="EMBL/GenBank/DDBJ databases">
        <authorList>
            <consortium name="Pathogen Informatics"/>
        </authorList>
    </citation>
    <scope>NUCLEOTIDE SEQUENCE [LARGE SCALE GENOMIC DNA]</scope>
    <source>
        <strain evidence="13">SMRU2248</strain>
        <strain evidence="7 14">SMRU737</strain>
    </source>
</reference>
<sequence>MITLFLSPSCTSCRKAKAWLEKHKVPFVEHNIMTSPLTRKELQHILSLTENGTDDIISTRSKIFQKLNIDVESISVSELLHLIEQYPSLLRRPIIIDAKRMQIGFNEDEIRAFLPRSYRKQELKEARMRAGIS</sequence>
<evidence type="ECO:0000313" key="15">
    <source>
        <dbReference type="Proteomes" id="UP000265600"/>
    </source>
</evidence>
<comment type="similarity">
    <text evidence="6">Belongs to the ArsC family. Spx subfamily.</text>
</comment>
<dbReference type="Pfam" id="PF03960">
    <property type="entry name" value="ArsC"/>
    <property type="match status" value="1"/>
</dbReference>
<dbReference type="InterPro" id="IPR023731">
    <property type="entry name" value="Spx"/>
</dbReference>
<dbReference type="NCBIfam" id="NF002459">
    <property type="entry name" value="PRK01655.1"/>
    <property type="match status" value="1"/>
</dbReference>
<keyword evidence="3 6" id="KW-1015">Disulfide bond</keyword>
<dbReference type="SMR" id="A0A062WRE5"/>
<dbReference type="InterPro" id="IPR006660">
    <property type="entry name" value="Arsenate_reductase-like"/>
</dbReference>
<dbReference type="Proteomes" id="UP000743672">
    <property type="component" value="Unassembled WGS sequence"/>
</dbReference>
<dbReference type="SUPFAM" id="SSF52833">
    <property type="entry name" value="Thioredoxin-like"/>
    <property type="match status" value="1"/>
</dbReference>
<evidence type="ECO:0000313" key="17">
    <source>
        <dbReference type="Proteomes" id="UP000285038"/>
    </source>
</evidence>
<dbReference type="InterPro" id="IPR036249">
    <property type="entry name" value="Thioredoxin-like_sf"/>
</dbReference>